<comment type="catalytic activity">
    <reaction evidence="3">
        <text>ATP + H2O = ADP + phosphate + H(+)</text>
        <dbReference type="Rhea" id="RHEA:13065"/>
        <dbReference type="ChEBI" id="CHEBI:15377"/>
        <dbReference type="ChEBI" id="CHEBI:15378"/>
        <dbReference type="ChEBI" id="CHEBI:30616"/>
        <dbReference type="ChEBI" id="CHEBI:43474"/>
        <dbReference type="ChEBI" id="CHEBI:456216"/>
        <dbReference type="EC" id="5.6.2.3"/>
    </reaction>
</comment>
<gene>
    <name evidence="3" type="primary">recD2</name>
    <name evidence="9" type="ORF">HNQ41_001351</name>
</gene>
<dbReference type="InterPro" id="IPR029493">
    <property type="entry name" value="RecD2-like_HHH"/>
</dbReference>
<evidence type="ECO:0000313" key="10">
    <source>
        <dbReference type="Proteomes" id="UP000551878"/>
    </source>
</evidence>
<dbReference type="Pfam" id="PF23139">
    <property type="entry name" value="OB_YrrC"/>
    <property type="match status" value="1"/>
</dbReference>
<keyword evidence="3" id="KW-0347">Helicase</keyword>
<dbReference type="Gene3D" id="1.10.10.2220">
    <property type="match status" value="1"/>
</dbReference>
<evidence type="ECO:0000256" key="4">
    <source>
        <dbReference type="SAM" id="MobiDB-lite"/>
    </source>
</evidence>
<dbReference type="EMBL" id="JACHHB010000005">
    <property type="protein sequence ID" value="MBB5173182.1"/>
    <property type="molecule type" value="Genomic_DNA"/>
</dbReference>
<dbReference type="GO" id="GO:0017116">
    <property type="term" value="F:single-stranded DNA helicase activity"/>
    <property type="evidence" value="ECO:0007669"/>
    <property type="project" value="TreeGrafter"/>
</dbReference>
<accession>A0A840QP67</accession>
<dbReference type="Pfam" id="PF13245">
    <property type="entry name" value="AAA_19"/>
    <property type="match status" value="1"/>
</dbReference>
<keyword evidence="3" id="KW-0238">DNA-binding</keyword>
<keyword evidence="3 9" id="KW-0378">Hydrolase</keyword>
<dbReference type="InterPro" id="IPR041451">
    <property type="entry name" value="RecD2_SH13"/>
</dbReference>
<feature type="domain" description="ATP-dependent RecD2 DNA helicase OB-fold" evidence="8">
    <location>
        <begin position="10"/>
        <end position="88"/>
    </location>
</feature>
<name>A0A840QP67_9BACI</name>
<feature type="domain" description="ATP-dependent RecD2 DNA helicase SH3" evidence="7">
    <location>
        <begin position="590"/>
        <end position="659"/>
    </location>
</feature>
<dbReference type="Pfam" id="PF14490">
    <property type="entry name" value="HHH_RecD2"/>
    <property type="match status" value="1"/>
</dbReference>
<dbReference type="EC" id="5.6.2.3" evidence="3"/>
<evidence type="ECO:0000259" key="6">
    <source>
        <dbReference type="Pfam" id="PF14490"/>
    </source>
</evidence>
<evidence type="ECO:0000259" key="8">
    <source>
        <dbReference type="Pfam" id="PF23139"/>
    </source>
</evidence>
<evidence type="ECO:0000259" key="7">
    <source>
        <dbReference type="Pfam" id="PF18335"/>
    </source>
</evidence>
<dbReference type="InterPro" id="IPR006345">
    <property type="entry name" value="RecD2"/>
</dbReference>
<dbReference type="InterPro" id="IPR027785">
    <property type="entry name" value="UvrD-like_helicase_C"/>
</dbReference>
<feature type="domain" description="ATP-dependent RecD2 DNA helicase-like helix-hairpin-helix" evidence="6">
    <location>
        <begin position="153"/>
        <end position="244"/>
    </location>
</feature>
<feature type="domain" description="UvrD-like helicase C-terminal" evidence="5">
    <location>
        <begin position="677"/>
        <end position="724"/>
    </location>
</feature>
<dbReference type="RefSeq" id="WP_184663639.1">
    <property type="nucleotide sequence ID" value="NZ_JACHHB010000005.1"/>
</dbReference>
<keyword evidence="2 3" id="KW-0067">ATP-binding</keyword>
<comment type="caution">
    <text evidence="9">The sequence shown here is derived from an EMBL/GenBank/DDBJ whole genome shotgun (WGS) entry which is preliminary data.</text>
</comment>
<evidence type="ECO:0000256" key="2">
    <source>
        <dbReference type="ARBA" id="ARBA00022840"/>
    </source>
</evidence>
<evidence type="ECO:0000256" key="1">
    <source>
        <dbReference type="ARBA" id="ARBA00022741"/>
    </source>
</evidence>
<feature type="binding site" evidence="3">
    <location>
        <begin position="365"/>
        <end position="369"/>
    </location>
    <ligand>
        <name>ATP</name>
        <dbReference type="ChEBI" id="CHEBI:30616"/>
    </ligand>
</feature>
<evidence type="ECO:0000259" key="5">
    <source>
        <dbReference type="Pfam" id="PF13538"/>
    </source>
</evidence>
<dbReference type="GO" id="GO:0016787">
    <property type="term" value="F:hydrolase activity"/>
    <property type="evidence" value="ECO:0007669"/>
    <property type="project" value="UniProtKB-KW"/>
</dbReference>
<sequence length="770" mass="87403">MIEETSSEQPYVKGEITRIIYHRDETMYTVARVRILEASVEEEADETIVVGTMPAMEQEETYLFYGQWKDHPKFGRQFQVDHFRKIMPQTKQGIILYLSSDRFKGIGQKTAEQIVDTLGEHAISKILESRDVLHDVPNMNEKKVDMIYETLIEEQGVEQVLIALYEYGFGMNLAVKVYQTYKHDAMRIIQEYPYRMIEEVEGVGFAKADAIGHHIGMTGDHPDRLKAAIYYIVSEESLRNGHVYVRTEDVIIGVQNLLAERDEAVIPEETIAEQIIEIGEETRLVVGSERMYLPSLYYAERGIASHIERLQKDDEQTTTEYPDSEFLKAIGDVEERFEITYAPSQRDAVRAALESPLTLLTGGPGTGKTTVIRGVVESYAMLEDISLDEEEYDQDDPFPVLLVAPTGRAAKRMNEATGLPASTIHRLLGYKGSQDGFEKDEYEPLEGKLLIVDEMSMVDVWLANQLFKAVPDGMKVLLVGDEDQLPSVGPGQVLFDLLESHKVPVQHLSEIYRQAGGSAIIEFSHGLKSGELHRSLTKESNDLRFFSCEQQQVIDVVEQVCKRAADKGYRAKDIQVLAPMYRGNAGIERLNERLQALFNPQKESRREIPFGDVVYRVGDVVLQLVNNPEEHVYNGDRGEIVALFRKEETTESEDMLVISFDGIEVQYKKSDLSQITHAYCCSIHKSQGSEFPIVVMPVVKSYYRMLKRNLIYTGVTRAKSFLILCGEWNALELAVAKIDESKRQTTLKERLQGDTLEIEPEDETMDVSED</sequence>
<protein>
    <recommendedName>
        <fullName evidence="3">ATP-dependent RecD2 DNA helicase</fullName>
        <ecNumber evidence="3">5.6.2.3</ecNumber>
    </recommendedName>
    <alternativeName>
        <fullName evidence="3">DNA 5'-3' helicase subunit RecD2</fullName>
    </alternativeName>
</protein>
<dbReference type="GO" id="GO:0006310">
    <property type="term" value="P:DNA recombination"/>
    <property type="evidence" value="ECO:0007669"/>
    <property type="project" value="InterPro"/>
</dbReference>
<dbReference type="Gene3D" id="3.40.50.300">
    <property type="entry name" value="P-loop containing nucleotide triphosphate hydrolases"/>
    <property type="match status" value="2"/>
</dbReference>
<organism evidence="9 10">
    <name type="scientific">Texcoconibacillus texcoconensis</name>
    <dbReference type="NCBI Taxonomy" id="1095777"/>
    <lineage>
        <taxon>Bacteria</taxon>
        <taxon>Bacillati</taxon>
        <taxon>Bacillota</taxon>
        <taxon>Bacilli</taxon>
        <taxon>Bacillales</taxon>
        <taxon>Bacillaceae</taxon>
        <taxon>Texcoconibacillus</taxon>
    </lineage>
</organism>
<dbReference type="PANTHER" id="PTHR43788:SF6">
    <property type="entry name" value="DNA HELICASE B"/>
    <property type="match status" value="1"/>
</dbReference>
<dbReference type="Proteomes" id="UP000551878">
    <property type="component" value="Unassembled WGS sequence"/>
</dbReference>
<dbReference type="NCBIfam" id="TIGR01448">
    <property type="entry name" value="recD_rel"/>
    <property type="match status" value="1"/>
</dbReference>
<proteinExistence type="inferred from homology"/>
<comment type="similarity">
    <text evidence="3">Belongs to the RecD family. RecD2 subfamily.</text>
</comment>
<dbReference type="GO" id="GO:0005524">
    <property type="term" value="F:ATP binding"/>
    <property type="evidence" value="ECO:0007669"/>
    <property type="project" value="UniProtKB-UniRule"/>
</dbReference>
<dbReference type="InterPro" id="IPR055446">
    <property type="entry name" value="RecD2_N_OB"/>
</dbReference>
<dbReference type="Gene3D" id="2.30.30.940">
    <property type="match status" value="1"/>
</dbReference>
<dbReference type="Pfam" id="PF13538">
    <property type="entry name" value="UvrD_C_2"/>
    <property type="match status" value="1"/>
</dbReference>
<keyword evidence="10" id="KW-1185">Reference proteome</keyword>
<dbReference type="InterPro" id="IPR050534">
    <property type="entry name" value="Coronavir_polyprotein_1ab"/>
</dbReference>
<dbReference type="SUPFAM" id="SSF52540">
    <property type="entry name" value="P-loop containing nucleoside triphosphate hydrolases"/>
    <property type="match status" value="1"/>
</dbReference>
<feature type="compositionally biased region" description="Acidic residues" evidence="4">
    <location>
        <begin position="756"/>
        <end position="770"/>
    </location>
</feature>
<evidence type="ECO:0000313" key="9">
    <source>
        <dbReference type="EMBL" id="MBB5173182.1"/>
    </source>
</evidence>
<dbReference type="PANTHER" id="PTHR43788">
    <property type="entry name" value="DNA2/NAM7 HELICASE FAMILY MEMBER"/>
    <property type="match status" value="1"/>
</dbReference>
<reference evidence="9 10" key="1">
    <citation type="submission" date="2020-08" db="EMBL/GenBank/DDBJ databases">
        <title>Genomic Encyclopedia of Type Strains, Phase IV (KMG-IV): sequencing the most valuable type-strain genomes for metagenomic binning, comparative biology and taxonomic classification.</title>
        <authorList>
            <person name="Goeker M."/>
        </authorList>
    </citation>
    <scope>NUCLEOTIDE SEQUENCE [LARGE SCALE GENOMIC DNA]</scope>
    <source>
        <strain evidence="9 10">DSM 24696</strain>
    </source>
</reference>
<feature type="region of interest" description="Disordered" evidence="4">
    <location>
        <begin position="751"/>
        <end position="770"/>
    </location>
</feature>
<dbReference type="InterPro" id="IPR027417">
    <property type="entry name" value="P-loop_NTPase"/>
</dbReference>
<dbReference type="CDD" id="cd17933">
    <property type="entry name" value="DEXSc_RecD-like"/>
    <property type="match status" value="1"/>
</dbReference>
<comment type="function">
    <text evidence="3">DNA-dependent ATPase and ATP-dependent 5'-3' DNA helicase. Has no activity on blunt DNA or DNA with 3'-overhangs, requires at least 10 bases of 5'-ssDNA for helicase activity.</text>
</comment>
<keyword evidence="3" id="KW-0413">Isomerase</keyword>
<dbReference type="GO" id="GO:0009338">
    <property type="term" value="C:exodeoxyribonuclease V complex"/>
    <property type="evidence" value="ECO:0007669"/>
    <property type="project" value="TreeGrafter"/>
</dbReference>
<dbReference type="CDD" id="cd18809">
    <property type="entry name" value="SF1_C_RecD"/>
    <property type="match status" value="1"/>
</dbReference>
<dbReference type="HAMAP" id="MF_01488">
    <property type="entry name" value="RecD2"/>
    <property type="match status" value="1"/>
</dbReference>
<evidence type="ECO:0000256" key="3">
    <source>
        <dbReference type="HAMAP-Rule" id="MF_01488"/>
    </source>
</evidence>
<dbReference type="Pfam" id="PF18335">
    <property type="entry name" value="SH3_13"/>
    <property type="match status" value="1"/>
</dbReference>
<dbReference type="AlphaFoldDB" id="A0A840QP67"/>
<dbReference type="GO" id="GO:0043139">
    <property type="term" value="F:5'-3' DNA helicase activity"/>
    <property type="evidence" value="ECO:0007669"/>
    <property type="project" value="UniProtKB-UniRule"/>
</dbReference>
<keyword evidence="1 3" id="KW-0547">Nucleotide-binding</keyword>
<dbReference type="GO" id="GO:0003677">
    <property type="term" value="F:DNA binding"/>
    <property type="evidence" value="ECO:0007669"/>
    <property type="project" value="UniProtKB-UniRule"/>
</dbReference>